<name>A0A0F9IMP5_9ZZZZ</name>
<sequence length="91" mass="10590">MLDFTRFIDTTLDHWEESGLMREIQERFTLVELLCDIRLYRKGNEVTNSRAWDTRAAIDLLVSRVCIATVVGRRTLFGAIRCLQGRKSRGE</sequence>
<reference evidence="1" key="1">
    <citation type="journal article" date="2015" name="Nature">
        <title>Complex archaea that bridge the gap between prokaryotes and eukaryotes.</title>
        <authorList>
            <person name="Spang A."/>
            <person name="Saw J.H."/>
            <person name="Jorgensen S.L."/>
            <person name="Zaremba-Niedzwiedzka K."/>
            <person name="Martijn J."/>
            <person name="Lind A.E."/>
            <person name="van Eijk R."/>
            <person name="Schleper C."/>
            <person name="Guy L."/>
            <person name="Ettema T.J."/>
        </authorList>
    </citation>
    <scope>NUCLEOTIDE SEQUENCE</scope>
</reference>
<dbReference type="AlphaFoldDB" id="A0A0F9IMP5"/>
<protein>
    <submittedName>
        <fullName evidence="1">Uncharacterized protein</fullName>
    </submittedName>
</protein>
<comment type="caution">
    <text evidence="1">The sequence shown here is derived from an EMBL/GenBank/DDBJ whole genome shotgun (WGS) entry which is preliminary data.</text>
</comment>
<evidence type="ECO:0000313" key="1">
    <source>
        <dbReference type="EMBL" id="KKL88497.1"/>
    </source>
</evidence>
<dbReference type="EMBL" id="LAZR01020549">
    <property type="protein sequence ID" value="KKL88497.1"/>
    <property type="molecule type" value="Genomic_DNA"/>
</dbReference>
<proteinExistence type="predicted"/>
<organism evidence="1">
    <name type="scientific">marine sediment metagenome</name>
    <dbReference type="NCBI Taxonomy" id="412755"/>
    <lineage>
        <taxon>unclassified sequences</taxon>
        <taxon>metagenomes</taxon>
        <taxon>ecological metagenomes</taxon>
    </lineage>
</organism>
<accession>A0A0F9IMP5</accession>
<gene>
    <name evidence="1" type="ORF">LCGC14_1924090</name>
</gene>